<accession>A0A858MYZ5</accession>
<keyword evidence="2" id="KW-1185">Reference proteome</keyword>
<evidence type="ECO:0000313" key="2">
    <source>
        <dbReference type="Proteomes" id="UP000671873"/>
    </source>
</evidence>
<reference evidence="1 2" key="1">
    <citation type="submission" date="2020-03" db="EMBL/GenBank/DDBJ databases">
        <authorList>
            <person name="Holtappels D."/>
            <person name="Bomans J.P.J."/>
            <person name="Lavigne R."/>
            <person name="Wagemans J."/>
        </authorList>
    </citation>
    <scope>NUCLEOTIDE SEQUENCE [LARGE SCALE GENOMIC DNA]</scope>
    <source>
        <strain evidence="1 2">OLIVR5</strain>
    </source>
</reference>
<sequence>MSSTVTIPDYSKFGMKGTPLYPVAYNVQIPLVDAQKYRGDYVVETGKIFPRTISRRQFFQYLAVIGIISEDDAFNAVSQGIIPKPLTDIINTLPASMRFSARMLVVSAQQFDIDHQLSDTVRKALGWSEDQKKDFWRKAFVI</sequence>
<name>A0A858MYZ5_9CAUD</name>
<proteinExistence type="predicted"/>
<evidence type="ECO:0000313" key="1">
    <source>
        <dbReference type="EMBL" id="QIW87775.1"/>
    </source>
</evidence>
<dbReference type="Proteomes" id="UP000671873">
    <property type="component" value="Segment"/>
</dbReference>
<protein>
    <submittedName>
        <fullName evidence="1">Uncharacterized protein</fullName>
    </submittedName>
</protein>
<dbReference type="EMBL" id="MT234342">
    <property type="protein sequence ID" value="QIW87775.1"/>
    <property type="molecule type" value="Genomic_DNA"/>
</dbReference>
<organism evidence="1 2">
    <name type="scientific">Agrobacterium phage OLIVR5</name>
    <dbReference type="NCBI Taxonomy" id="2723773"/>
    <lineage>
        <taxon>Viruses</taxon>
        <taxon>Duplodnaviria</taxon>
        <taxon>Heunggongvirae</taxon>
        <taxon>Uroviricota</taxon>
        <taxon>Caudoviricetes</taxon>
        <taxon>Pootjesviridae</taxon>
        <taxon>Heverleevirus</taxon>
        <taxon>Heverleevirus OLIVR5</taxon>
    </lineage>
</organism>
<gene>
    <name evidence="1" type="ORF">Ab1vBOLIVR5_gp127c</name>
</gene>